<dbReference type="InterPro" id="IPR019510">
    <property type="entry name" value="AKAP7-like_phosphoesterase"/>
</dbReference>
<organism evidence="2 3">
    <name type="scientific">Chloropsis cyanopogon</name>
    <dbReference type="NCBI Taxonomy" id="1218682"/>
    <lineage>
        <taxon>Eukaryota</taxon>
        <taxon>Metazoa</taxon>
        <taxon>Chordata</taxon>
        <taxon>Craniata</taxon>
        <taxon>Vertebrata</taxon>
        <taxon>Euteleostomi</taxon>
        <taxon>Archelosauria</taxon>
        <taxon>Archosauria</taxon>
        <taxon>Dinosauria</taxon>
        <taxon>Saurischia</taxon>
        <taxon>Theropoda</taxon>
        <taxon>Coelurosauria</taxon>
        <taxon>Aves</taxon>
        <taxon>Neognathae</taxon>
        <taxon>Neoaves</taxon>
        <taxon>Telluraves</taxon>
        <taxon>Australaves</taxon>
        <taxon>Passeriformes</taxon>
        <taxon>Corvoidea</taxon>
        <taxon>Irenidae</taxon>
        <taxon>Chloropsis</taxon>
    </lineage>
</organism>
<protein>
    <submittedName>
        <fullName evidence="2">AKA7G protein</fullName>
    </submittedName>
</protein>
<reference evidence="2" key="1">
    <citation type="submission" date="2019-10" db="EMBL/GenBank/DDBJ databases">
        <title>Bird 10,000 Genomes (B10K) Project - Family phase.</title>
        <authorList>
            <person name="Zhang G."/>
        </authorList>
    </citation>
    <scope>NUCLEOTIDE SEQUENCE</scope>
    <source>
        <strain evidence="2">B10K-DU-002-57</strain>
        <tissue evidence="2">Muscle</tissue>
    </source>
</reference>
<feature type="non-terminal residue" evidence="2">
    <location>
        <position position="129"/>
    </location>
</feature>
<dbReference type="SUPFAM" id="SSF55144">
    <property type="entry name" value="LigT-like"/>
    <property type="match status" value="1"/>
</dbReference>
<dbReference type="Gene3D" id="3.90.1140.10">
    <property type="entry name" value="Cyclic phosphodiesterase"/>
    <property type="match status" value="1"/>
</dbReference>
<dbReference type="GO" id="GO:0005829">
    <property type="term" value="C:cytosol"/>
    <property type="evidence" value="ECO:0007669"/>
    <property type="project" value="TreeGrafter"/>
</dbReference>
<dbReference type="InterPro" id="IPR009097">
    <property type="entry name" value="Cyclic_Pdiesterase"/>
</dbReference>
<accession>A0A852BBV7</accession>
<keyword evidence="3" id="KW-1185">Reference proteome</keyword>
<proteinExistence type="predicted"/>
<feature type="non-terminal residue" evidence="2">
    <location>
        <position position="1"/>
    </location>
</feature>
<name>A0A852BBV7_9CORV</name>
<gene>
    <name evidence="2" type="primary">Akap7_1</name>
    <name evidence="2" type="ORF">CHLCYA_R07742</name>
</gene>
<dbReference type="GO" id="GO:0010738">
    <property type="term" value="P:regulation of protein kinase A signaling"/>
    <property type="evidence" value="ECO:0007669"/>
    <property type="project" value="TreeGrafter"/>
</dbReference>
<evidence type="ECO:0000259" key="1">
    <source>
        <dbReference type="Pfam" id="PF10469"/>
    </source>
</evidence>
<feature type="domain" description="A-kinase anchor protein 7-like phosphoesterase" evidence="1">
    <location>
        <begin position="20"/>
        <end position="128"/>
    </location>
</feature>
<dbReference type="PANTHER" id="PTHR15934:SF4">
    <property type="entry name" value="A-KINASE ANCHOR PROTEIN 7-LIKE PHOSPHOESTERASE DOMAIN-CONTAINING PROTEIN"/>
    <property type="match status" value="1"/>
</dbReference>
<dbReference type="Proteomes" id="UP000614263">
    <property type="component" value="Unassembled WGS sequence"/>
</dbReference>
<evidence type="ECO:0000313" key="2">
    <source>
        <dbReference type="EMBL" id="NXP65638.1"/>
    </source>
</evidence>
<evidence type="ECO:0000313" key="3">
    <source>
        <dbReference type="Proteomes" id="UP000614263"/>
    </source>
</evidence>
<dbReference type="GO" id="GO:0034237">
    <property type="term" value="F:protein kinase A regulatory subunit binding"/>
    <property type="evidence" value="ECO:0007669"/>
    <property type="project" value="TreeGrafter"/>
</dbReference>
<dbReference type="InterPro" id="IPR052641">
    <property type="entry name" value="AKAP7_isoform_gamma"/>
</dbReference>
<dbReference type="AlphaFoldDB" id="A0A852BBV7"/>
<dbReference type="PANTHER" id="PTHR15934">
    <property type="entry name" value="RNA 2',3'-CYCLIC PHOSPHODIESTERASE"/>
    <property type="match status" value="1"/>
</dbReference>
<sequence length="129" mass="14705">EDQKKALGQELSKKRAREAPNYFVAIPITDDQILDRIEDVQELIFSKEPALSRALLPVQTMHLTIIVAHLGTEEVKKAVLALKQSKTKVEDILQGKDLNLTFHGIGEFNNQVLYVKMLEEDQKRLKRIA</sequence>
<dbReference type="Pfam" id="PF10469">
    <property type="entry name" value="AKAP7_NLS"/>
    <property type="match status" value="1"/>
</dbReference>
<dbReference type="EMBL" id="WEZZ01028619">
    <property type="protein sequence ID" value="NXP65638.1"/>
    <property type="molecule type" value="Genomic_DNA"/>
</dbReference>
<comment type="caution">
    <text evidence="2">The sequence shown here is derived from an EMBL/GenBank/DDBJ whole genome shotgun (WGS) entry which is preliminary data.</text>
</comment>